<evidence type="ECO:0000313" key="2">
    <source>
        <dbReference type="WBParaSite" id="PS1159_v2.g14843.t1"/>
    </source>
</evidence>
<reference evidence="2" key="1">
    <citation type="submission" date="2022-11" db="UniProtKB">
        <authorList>
            <consortium name="WormBaseParasite"/>
        </authorList>
    </citation>
    <scope>IDENTIFICATION</scope>
</reference>
<dbReference type="Proteomes" id="UP000887580">
    <property type="component" value="Unplaced"/>
</dbReference>
<organism evidence="1 2">
    <name type="scientific">Panagrolaimus sp. PS1159</name>
    <dbReference type="NCBI Taxonomy" id="55785"/>
    <lineage>
        <taxon>Eukaryota</taxon>
        <taxon>Metazoa</taxon>
        <taxon>Ecdysozoa</taxon>
        <taxon>Nematoda</taxon>
        <taxon>Chromadorea</taxon>
        <taxon>Rhabditida</taxon>
        <taxon>Tylenchina</taxon>
        <taxon>Panagrolaimomorpha</taxon>
        <taxon>Panagrolaimoidea</taxon>
        <taxon>Panagrolaimidae</taxon>
        <taxon>Panagrolaimus</taxon>
    </lineage>
</organism>
<protein>
    <submittedName>
        <fullName evidence="2">Peroxisomal membrane protein PEX13</fullName>
    </submittedName>
</protein>
<evidence type="ECO:0000313" key="1">
    <source>
        <dbReference type="Proteomes" id="UP000887580"/>
    </source>
</evidence>
<name>A0AC35F8D7_9BILA</name>
<accession>A0AC35F8D7</accession>
<sequence length="302" mass="32948">MNFDGNNPPPLPPRPGQISNGIFDNGFGGSGLGGGGIGYGGYNQSFPMNNFGAGFGNNMYNQGGLYGGGGYGYGNFGGGGGYGMGNSAESNFVRIAEEQSRGAFQSIESVVNAVASVANMLSSTHNAVFSSFRAVIGVVEQFSLLKAQLGGFVFITLLKWLKWLWRTLLVHMGLKPKNYNSNDFIWDDINNQQQPQTALDYLPGTNQRRGFNWAAAIFWMIALGGPYLIYKAVSKMVANVEESRKWATGDREHYSAKALYDFNASSPQELSFRTNDILRVAPKSEQPQLRGWLLARFFVPAI</sequence>
<dbReference type="WBParaSite" id="PS1159_v2.g14843.t1">
    <property type="protein sequence ID" value="PS1159_v2.g14843.t1"/>
    <property type="gene ID" value="PS1159_v2.g14843"/>
</dbReference>
<proteinExistence type="predicted"/>